<dbReference type="Pfam" id="PF25761">
    <property type="entry name" value="TPR_PATROL1"/>
    <property type="match status" value="1"/>
</dbReference>
<evidence type="ECO:0000259" key="2">
    <source>
        <dbReference type="PROSITE" id="PS51258"/>
    </source>
</evidence>
<sequence length="1020" mass="113336">MAPPMGRRLLSSASFGEVRSEADDCEIDWPFGGLDAVDRDELRETAYEIFFTSCRSAPGFAGRSALNLSPAEEGAAAGSKPEKAAAGGGGTQMVVKSRIKRTLGLRTRRVRAMTQMGSAAAGGGGGGSTASPVKVKRPMTSAEIMRQQMGVTEQNDNRLRKTLTRSLVAQMNKKVETIVLPLELLRHLKPSEFNDAHEYHQWQRRQLKILEAGLLSHPSVPLDQKNAAAVRLREIVRSTEIKPIDTSKNSEAMRALNKCVGVLAWRNPNNSPMEACHWADGYPLNIHIYLSLLRSIFDLRDETVVLDEVDELVELMKKTWATLGINRMIHNVCFTWVLFEQYVMTGQVEPDLITATLAMLVEVANDAKRPDREPGYVRVLSATLASMQGWAERKLLDYHQGFEDGAVAMMENVLCLALSTAKMRTEDISCHESSPMLVERRNKAPNNSFSGNRVDHYIKSSIKNAFTRIFENGNGRVDSMIVEVEEDPSEILLQLIRETENLAMVEKETYSPILKKWHPVPTAVALVTLHNCFGIVLKQHISRITTLTNELVRVLHTASKLEKVLVQMVVEDAADCDDGGKGIIKEMTSYEVDTIILNLMRAWIDERLKIGRQCVNRAKDNENWNPKSKAEPYAQSAVDLMKLAKVTVEEFFEIQVGARDELVQVLADGLESLVQEYTSFVASCGTKQSYVPALPPLTRCNQDSVLFQLWKKAAAPCQAGMDPCIVPVKATGGGGSSEQPNKPRSSTSRGTQRLYVRLNTLHYILAILHSIDKSLSFFSRAGHSPSPRRTPLGNHQCRRRIIAPTHFDLARTAIHAAILQVSEIAAYRLIFADSASNFYYSLYAYSVAESRIQPTLRALKQNLSLLVAVLTDRAQPGAVREVMKACFECFLTVLLAGGPARAFTRSDYEMVVEDFGSLKQVFCSSGEGLVAEEVVEKEAAPVEAVVALMGLSTEQLVEDFSMMARKVGLGDAGAQRMPMPPTTRKWNRSDPNTVLRVLCHRDDDVANRFLKKTFQLPKRR</sequence>
<dbReference type="GeneID" id="105055749"/>
<dbReference type="InterPro" id="IPR014772">
    <property type="entry name" value="Munc13_dom-2"/>
</dbReference>
<evidence type="ECO:0000313" key="5">
    <source>
        <dbReference type="RefSeq" id="XP_010936013.1"/>
    </source>
</evidence>
<dbReference type="KEGG" id="egu:105055749"/>
<dbReference type="RefSeq" id="XP_010936013.1">
    <property type="nucleotide sequence ID" value="XM_010937711.1"/>
</dbReference>
<evidence type="ECO:0000259" key="3">
    <source>
        <dbReference type="PROSITE" id="PS51259"/>
    </source>
</evidence>
<evidence type="ECO:0000256" key="1">
    <source>
        <dbReference type="SAM" id="MobiDB-lite"/>
    </source>
</evidence>
<evidence type="ECO:0000313" key="4">
    <source>
        <dbReference type="Proteomes" id="UP000504607"/>
    </source>
</evidence>
<dbReference type="InterPro" id="IPR014770">
    <property type="entry name" value="Munc13_1"/>
</dbReference>
<dbReference type="InterPro" id="IPR008528">
    <property type="entry name" value="unc-13_homologue"/>
</dbReference>
<dbReference type="PROSITE" id="PS51258">
    <property type="entry name" value="MHD1"/>
    <property type="match status" value="1"/>
</dbReference>
<dbReference type="PROSITE" id="PS51259">
    <property type="entry name" value="MHD2"/>
    <property type="match status" value="1"/>
</dbReference>
<dbReference type="InParanoid" id="A0A6I9S2M7"/>
<feature type="domain" description="MHD1" evidence="2">
    <location>
        <begin position="552"/>
        <end position="694"/>
    </location>
</feature>
<dbReference type="OrthoDB" id="2015333at2759"/>
<accession>A0A6I9S2M7</accession>
<organism evidence="4 5">
    <name type="scientific">Elaeis guineensis var. tenera</name>
    <name type="common">Oil palm</name>
    <dbReference type="NCBI Taxonomy" id="51953"/>
    <lineage>
        <taxon>Eukaryota</taxon>
        <taxon>Viridiplantae</taxon>
        <taxon>Streptophyta</taxon>
        <taxon>Embryophyta</taxon>
        <taxon>Tracheophyta</taxon>
        <taxon>Spermatophyta</taxon>
        <taxon>Magnoliopsida</taxon>
        <taxon>Liliopsida</taxon>
        <taxon>Arecaceae</taxon>
        <taxon>Arecoideae</taxon>
        <taxon>Cocoseae</taxon>
        <taxon>Elaeidinae</taxon>
        <taxon>Elaeis</taxon>
    </lineage>
</organism>
<dbReference type="InterPro" id="IPR057984">
    <property type="entry name" value="PATROL1_C"/>
</dbReference>
<reference evidence="5" key="1">
    <citation type="submission" date="2025-08" db="UniProtKB">
        <authorList>
            <consortium name="RefSeq"/>
        </authorList>
    </citation>
    <scope>IDENTIFICATION</scope>
</reference>
<proteinExistence type="predicted"/>
<dbReference type="PANTHER" id="PTHR31280:SF21">
    <property type="entry name" value="MHD2 DOMAIN-CONTAINING PROTEIN"/>
    <property type="match status" value="1"/>
</dbReference>
<gene>
    <name evidence="5" type="primary">LOC105055749</name>
</gene>
<keyword evidence="4" id="KW-1185">Reference proteome</keyword>
<feature type="domain" description="MHD2" evidence="3">
    <location>
        <begin position="849"/>
        <end position="960"/>
    </location>
</feature>
<feature type="region of interest" description="Disordered" evidence="1">
    <location>
        <begin position="72"/>
        <end position="92"/>
    </location>
</feature>
<protein>
    <submittedName>
        <fullName evidence="5">Protein unc-13 homolog</fullName>
    </submittedName>
</protein>
<dbReference type="AlphaFoldDB" id="A0A6I9S2M7"/>
<dbReference type="FunCoup" id="A0A6I9S2M7">
    <property type="interactions" value="111"/>
</dbReference>
<feature type="compositionally biased region" description="Polar residues" evidence="1">
    <location>
        <begin position="737"/>
        <end position="750"/>
    </location>
</feature>
<dbReference type="Proteomes" id="UP000504607">
    <property type="component" value="Chromosome 12"/>
</dbReference>
<name>A0A6I9S2M7_ELAGV</name>
<feature type="region of interest" description="Disordered" evidence="1">
    <location>
        <begin position="731"/>
        <end position="750"/>
    </location>
</feature>
<dbReference type="PANTHER" id="PTHR31280">
    <property type="entry name" value="PROTEIN UNC-13 HOMOLOG"/>
    <property type="match status" value="1"/>
</dbReference>